<dbReference type="OrthoDB" id="581647at2"/>
<dbReference type="EMBL" id="CP003659">
    <property type="protein sequence ID" value="AFZ60066.1"/>
    <property type="molecule type" value="Genomic_DNA"/>
</dbReference>
<dbReference type="PATRIC" id="fig|272123.3.peg.5132"/>
<dbReference type="SUPFAM" id="SSF56112">
    <property type="entry name" value="Protein kinase-like (PK-like)"/>
    <property type="match status" value="1"/>
</dbReference>
<dbReference type="HOGENOM" id="CLU_2784785_0_0_3"/>
<sequence>MLQPGKPLKQRPQYVIEEELGSEDFGIIYKARHKDLNFPVVIKTPNNRLCRDANYPKYVEGFHKDCNI</sequence>
<keyword evidence="2" id="KW-1185">Reference proteome</keyword>
<protein>
    <recommendedName>
        <fullName evidence="3">Serine/threonine protein kinase</fullName>
    </recommendedName>
</protein>
<dbReference type="AlphaFoldDB" id="K9ZLJ7"/>
<dbReference type="eggNOG" id="COG0515">
    <property type="taxonomic scope" value="Bacteria"/>
</dbReference>
<evidence type="ECO:0000313" key="2">
    <source>
        <dbReference type="Proteomes" id="UP000010474"/>
    </source>
</evidence>
<dbReference type="Gene3D" id="3.30.200.20">
    <property type="entry name" value="Phosphorylase Kinase, domain 1"/>
    <property type="match status" value="1"/>
</dbReference>
<gene>
    <name evidence="1" type="ordered locus">Anacy_4720</name>
</gene>
<dbReference type="InterPro" id="IPR011009">
    <property type="entry name" value="Kinase-like_dom_sf"/>
</dbReference>
<organism evidence="1 2">
    <name type="scientific">Anabaena cylindrica (strain ATCC 27899 / PCC 7122)</name>
    <dbReference type="NCBI Taxonomy" id="272123"/>
    <lineage>
        <taxon>Bacteria</taxon>
        <taxon>Bacillati</taxon>
        <taxon>Cyanobacteriota</taxon>
        <taxon>Cyanophyceae</taxon>
        <taxon>Nostocales</taxon>
        <taxon>Nostocaceae</taxon>
        <taxon>Anabaena</taxon>
    </lineage>
</organism>
<name>K9ZLJ7_ANACC</name>
<accession>K9ZLJ7</accession>
<dbReference type="Proteomes" id="UP000010474">
    <property type="component" value="Chromosome"/>
</dbReference>
<dbReference type="RefSeq" id="WP_015216682.1">
    <property type="nucleotide sequence ID" value="NC_019771.1"/>
</dbReference>
<dbReference type="KEGG" id="acy:Anacy_4720"/>
<proteinExistence type="predicted"/>
<reference evidence="2" key="1">
    <citation type="journal article" date="2013" name="Proc. Natl. Acad. Sci. U.S.A.">
        <title>Improving the coverage of the cyanobacterial phylum using diversity-driven genome sequencing.</title>
        <authorList>
            <person name="Shih P.M."/>
            <person name="Wu D."/>
            <person name="Latifi A."/>
            <person name="Axen S.D."/>
            <person name="Fewer D.P."/>
            <person name="Talla E."/>
            <person name="Calteau A."/>
            <person name="Cai F."/>
            <person name="Tandeau de Marsac N."/>
            <person name="Rippka R."/>
            <person name="Herdman M."/>
            <person name="Sivonen K."/>
            <person name="Coursin T."/>
            <person name="Laurent T."/>
            <person name="Goodwin L."/>
            <person name="Nolan M."/>
            <person name="Davenport K.W."/>
            <person name="Han C.S."/>
            <person name="Rubin E.M."/>
            <person name="Eisen J.A."/>
            <person name="Woyke T."/>
            <person name="Gugger M."/>
            <person name="Kerfeld C.A."/>
        </authorList>
    </citation>
    <scope>NUCLEOTIDE SEQUENCE [LARGE SCALE GENOMIC DNA]</scope>
    <source>
        <strain evidence="2">ATCC 27899 / PCC 7122</strain>
    </source>
</reference>
<evidence type="ECO:0000313" key="1">
    <source>
        <dbReference type="EMBL" id="AFZ60066.1"/>
    </source>
</evidence>
<evidence type="ECO:0008006" key="3">
    <source>
        <dbReference type="Google" id="ProtNLM"/>
    </source>
</evidence>